<feature type="region of interest" description="Disordered" evidence="1">
    <location>
        <begin position="1"/>
        <end position="75"/>
    </location>
</feature>
<evidence type="ECO:0000313" key="2">
    <source>
        <dbReference type="EMBL" id="CAI9154819.1"/>
    </source>
</evidence>
<feature type="region of interest" description="Disordered" evidence="1">
    <location>
        <begin position="87"/>
        <end position="126"/>
    </location>
</feature>
<keyword evidence="3" id="KW-1185">Reference proteome</keyword>
<feature type="compositionally biased region" description="Low complexity" evidence="1">
    <location>
        <begin position="58"/>
        <end position="68"/>
    </location>
</feature>
<feature type="compositionally biased region" description="Basic residues" evidence="1">
    <location>
        <begin position="25"/>
        <end position="34"/>
    </location>
</feature>
<proteinExistence type="predicted"/>
<feature type="region of interest" description="Disordered" evidence="1">
    <location>
        <begin position="133"/>
        <end position="152"/>
    </location>
</feature>
<evidence type="ECO:0000313" key="3">
    <source>
        <dbReference type="Proteomes" id="UP001176941"/>
    </source>
</evidence>
<organism evidence="2 3">
    <name type="scientific">Rangifer tarandus platyrhynchus</name>
    <name type="common">Svalbard reindeer</name>
    <dbReference type="NCBI Taxonomy" id="3082113"/>
    <lineage>
        <taxon>Eukaryota</taxon>
        <taxon>Metazoa</taxon>
        <taxon>Chordata</taxon>
        <taxon>Craniata</taxon>
        <taxon>Vertebrata</taxon>
        <taxon>Euteleostomi</taxon>
        <taxon>Mammalia</taxon>
        <taxon>Eutheria</taxon>
        <taxon>Laurasiatheria</taxon>
        <taxon>Artiodactyla</taxon>
        <taxon>Ruminantia</taxon>
        <taxon>Pecora</taxon>
        <taxon>Cervidae</taxon>
        <taxon>Odocoileinae</taxon>
        <taxon>Rangifer</taxon>
    </lineage>
</organism>
<dbReference type="Proteomes" id="UP001176941">
    <property type="component" value="Chromosome 11"/>
</dbReference>
<sequence>MGARAGGHDSQSAIAEPQPIAARGGRARSVRKSRGAASLGPIRSSACRRRPVGPIALSPPVGLSLPPGAEGRGLSGRLLGTRRLASVTGRGRAGRAPGRGGEAPFEGPWPGPVSGSPRTPSVPRTVGPPRAVPPGTSLTGGWGQCPPEGGDRKVSHEEPLSCARVLTCESRHLVETRGGVGLLQFLRSLAHAVPAMGPASGTQLT</sequence>
<name>A0ABN8XZP9_RANTA</name>
<evidence type="ECO:0000256" key="1">
    <source>
        <dbReference type="SAM" id="MobiDB-lite"/>
    </source>
</evidence>
<reference evidence="2" key="1">
    <citation type="submission" date="2023-04" db="EMBL/GenBank/DDBJ databases">
        <authorList>
            <consortium name="ELIXIR-Norway"/>
        </authorList>
    </citation>
    <scope>NUCLEOTIDE SEQUENCE [LARGE SCALE GENOMIC DNA]</scope>
</reference>
<gene>
    <name evidence="2" type="ORF">MRATA1EN1_LOCUS3781</name>
</gene>
<accession>A0ABN8XZP9</accession>
<dbReference type="EMBL" id="OX459947">
    <property type="protein sequence ID" value="CAI9154819.1"/>
    <property type="molecule type" value="Genomic_DNA"/>
</dbReference>
<protein>
    <submittedName>
        <fullName evidence="2">Uncharacterized protein</fullName>
    </submittedName>
</protein>